<organism evidence="1 2">
    <name type="scientific">Sphingomonas chungangi</name>
    <dbReference type="NCBI Taxonomy" id="2683589"/>
    <lineage>
        <taxon>Bacteria</taxon>
        <taxon>Pseudomonadati</taxon>
        <taxon>Pseudomonadota</taxon>
        <taxon>Alphaproteobacteria</taxon>
        <taxon>Sphingomonadales</taxon>
        <taxon>Sphingomonadaceae</taxon>
        <taxon>Sphingomonas</taxon>
    </lineage>
</organism>
<reference evidence="1 2" key="1">
    <citation type="submission" date="2020-07" db="EMBL/GenBank/DDBJ databases">
        <authorList>
            <person name="Sun Q."/>
        </authorList>
    </citation>
    <scope>NUCLEOTIDE SEQUENCE [LARGE SCALE GENOMIC DNA]</scope>
    <source>
        <strain evidence="1 2">CGMCC 1.13654</strain>
    </source>
</reference>
<sequence>MFEDAAKRAVDDIVRYSALLGLTRALSDQDRDGEAERACRAAIRLLPDRATAHAMLALLIERGGRAEAALDAAEQAAARAPRNPAMHNLVASMALATRRDEAALTHSDAALAIDPHDQRALSDRWLALWRLGRSDEARSLLDPQRDLLIEQSGGDLPRSMSKAILQAPGLDEPGLGLPLVDGLRLTDIAALPASLVDRLHARLRDTLSRYRLPGPPHPLATGRPAAPVFRGWANIMRAGAYERSHIHEGGWLSAVFYPAVPVAMDGGAILMGGHPRDEDRIAPVLELTPTAGMMLLFPSFLYHRTEPFRGAGRRLSVAIDIARDGARSDF</sequence>
<dbReference type="InterPro" id="IPR012668">
    <property type="entry name" value="CHP02466"/>
</dbReference>
<keyword evidence="2" id="KW-1185">Reference proteome</keyword>
<protein>
    <recommendedName>
        <fullName evidence="3">Tetratricopeptide repeat protein</fullName>
    </recommendedName>
</protein>
<dbReference type="Pfam" id="PF13759">
    <property type="entry name" value="2OG-FeII_Oxy_5"/>
    <property type="match status" value="1"/>
</dbReference>
<accession>A0A838L633</accession>
<dbReference type="Gene3D" id="1.25.40.10">
    <property type="entry name" value="Tetratricopeptide repeat domain"/>
    <property type="match status" value="1"/>
</dbReference>
<dbReference type="AlphaFoldDB" id="A0A838L633"/>
<gene>
    <name evidence="1" type="ORF">HZF05_11905</name>
</gene>
<dbReference type="EMBL" id="JACEIB010000007">
    <property type="protein sequence ID" value="MBA2934801.1"/>
    <property type="molecule type" value="Genomic_DNA"/>
</dbReference>
<evidence type="ECO:0008006" key="3">
    <source>
        <dbReference type="Google" id="ProtNLM"/>
    </source>
</evidence>
<dbReference type="SUPFAM" id="SSF48452">
    <property type="entry name" value="TPR-like"/>
    <property type="match status" value="1"/>
</dbReference>
<evidence type="ECO:0000313" key="2">
    <source>
        <dbReference type="Proteomes" id="UP000570166"/>
    </source>
</evidence>
<dbReference type="InterPro" id="IPR011990">
    <property type="entry name" value="TPR-like_helical_dom_sf"/>
</dbReference>
<comment type="caution">
    <text evidence="1">The sequence shown here is derived from an EMBL/GenBank/DDBJ whole genome shotgun (WGS) entry which is preliminary data.</text>
</comment>
<evidence type="ECO:0000313" key="1">
    <source>
        <dbReference type="EMBL" id="MBA2934801.1"/>
    </source>
</evidence>
<dbReference type="RefSeq" id="WP_160366578.1">
    <property type="nucleotide sequence ID" value="NZ_JACEIB010000007.1"/>
</dbReference>
<dbReference type="Gene3D" id="2.60.120.620">
    <property type="entry name" value="q2cbj1_9rhob like domain"/>
    <property type="match status" value="1"/>
</dbReference>
<proteinExistence type="predicted"/>
<name>A0A838L633_9SPHN</name>
<dbReference type="Proteomes" id="UP000570166">
    <property type="component" value="Unassembled WGS sequence"/>
</dbReference>